<proteinExistence type="inferred from homology"/>
<evidence type="ECO:0000313" key="6">
    <source>
        <dbReference type="WBParaSite" id="PgR029_g078_t02"/>
    </source>
</evidence>
<comment type="similarity">
    <text evidence="2">Belongs to the COMM domain-containing protein 3 family.</text>
</comment>
<sequence length="182" mass="20320">MHSFAERPLQLVEQSKVEADSLSNLNEICDRLCAFVVDGHDGRQLDESLCSRLLAEAVWAVVAEATKLSVDEDALAKILPQCAFSNAIITAYKVYKDRLRDQLSTVGWEYPHVLDVDWKVCNILETNEGKESGAVAEIHLDTITTGSCDIERVSFQCDVNQLQDLLWTFKEAQNSVQNLTSS</sequence>
<dbReference type="PANTHER" id="PTHR31159">
    <property type="entry name" value="COMM DOMAIN-CONTAINING PROTEIN 3"/>
    <property type="match status" value="1"/>
</dbReference>
<evidence type="ECO:0000256" key="2">
    <source>
        <dbReference type="ARBA" id="ARBA00093469"/>
    </source>
</evidence>
<keyword evidence="4" id="KW-1185">Reference proteome</keyword>
<dbReference type="InterPro" id="IPR037355">
    <property type="entry name" value="COMMD3"/>
</dbReference>
<evidence type="ECO:0000256" key="1">
    <source>
        <dbReference type="ARBA" id="ARBA00016548"/>
    </source>
</evidence>
<evidence type="ECO:0000313" key="5">
    <source>
        <dbReference type="WBParaSite" id="PgR029_g078_t01"/>
    </source>
</evidence>
<evidence type="ECO:0000313" key="4">
    <source>
        <dbReference type="Proteomes" id="UP000887569"/>
    </source>
</evidence>
<dbReference type="GO" id="GO:0006814">
    <property type="term" value="P:sodium ion transport"/>
    <property type="evidence" value="ECO:0007669"/>
    <property type="project" value="InterPro"/>
</dbReference>
<dbReference type="Proteomes" id="UP000887569">
    <property type="component" value="Unplaced"/>
</dbReference>
<dbReference type="AlphaFoldDB" id="A0A915B9W5"/>
<protein>
    <recommendedName>
        <fullName evidence="1">COMM domain-containing protein 3</fullName>
    </recommendedName>
</protein>
<dbReference type="PROSITE" id="PS51269">
    <property type="entry name" value="COMM"/>
    <property type="match status" value="1"/>
</dbReference>
<dbReference type="WBParaSite" id="PgR029_g078_t02">
    <property type="protein sequence ID" value="PgR029_g078_t02"/>
    <property type="gene ID" value="PgR029_g078"/>
</dbReference>
<dbReference type="InterPro" id="IPR017920">
    <property type="entry name" value="COMM"/>
</dbReference>
<feature type="domain" description="COMM" evidence="3">
    <location>
        <begin position="112"/>
        <end position="180"/>
    </location>
</feature>
<organism evidence="4 5">
    <name type="scientific">Parascaris univalens</name>
    <name type="common">Nematode worm</name>
    <dbReference type="NCBI Taxonomy" id="6257"/>
    <lineage>
        <taxon>Eukaryota</taxon>
        <taxon>Metazoa</taxon>
        <taxon>Ecdysozoa</taxon>
        <taxon>Nematoda</taxon>
        <taxon>Chromadorea</taxon>
        <taxon>Rhabditida</taxon>
        <taxon>Spirurina</taxon>
        <taxon>Ascaridomorpha</taxon>
        <taxon>Ascaridoidea</taxon>
        <taxon>Ascarididae</taxon>
        <taxon>Parascaris</taxon>
    </lineage>
</organism>
<dbReference type="PANTHER" id="PTHR31159:SF1">
    <property type="entry name" value="COMM DOMAIN-CONTAINING PROTEIN 3"/>
    <property type="match status" value="1"/>
</dbReference>
<name>A0A915B9W5_PARUN</name>
<dbReference type="Pfam" id="PF07258">
    <property type="entry name" value="COMM_domain"/>
    <property type="match status" value="1"/>
</dbReference>
<evidence type="ECO:0000259" key="3">
    <source>
        <dbReference type="PROSITE" id="PS51269"/>
    </source>
</evidence>
<dbReference type="WBParaSite" id="PgR029_g078_t01">
    <property type="protein sequence ID" value="PgR029_g078_t01"/>
    <property type="gene ID" value="PgR029_g078"/>
</dbReference>
<accession>A0A915B9W5</accession>
<reference evidence="5 6" key="1">
    <citation type="submission" date="2022-11" db="UniProtKB">
        <authorList>
            <consortium name="WormBaseParasite"/>
        </authorList>
    </citation>
    <scope>IDENTIFICATION</scope>
</reference>